<keyword evidence="4" id="KW-1185">Reference proteome</keyword>
<feature type="domain" description="Transcription regulator PadR C-terminal" evidence="2">
    <location>
        <begin position="94"/>
        <end position="172"/>
    </location>
</feature>
<dbReference type="SUPFAM" id="SSF46785">
    <property type="entry name" value="Winged helix' DNA-binding domain"/>
    <property type="match status" value="1"/>
</dbReference>
<dbReference type="PANTHER" id="PTHR43252">
    <property type="entry name" value="TRANSCRIPTIONAL REGULATOR YQJI"/>
    <property type="match status" value="1"/>
</dbReference>
<dbReference type="InterPro" id="IPR005149">
    <property type="entry name" value="Tscrpt_reg_PadR_N"/>
</dbReference>
<evidence type="ECO:0000259" key="2">
    <source>
        <dbReference type="Pfam" id="PF10400"/>
    </source>
</evidence>
<evidence type="ECO:0000313" key="3">
    <source>
        <dbReference type="EMBL" id="WSE28754.1"/>
    </source>
</evidence>
<dbReference type="Proteomes" id="UP001330812">
    <property type="component" value="Chromosome"/>
</dbReference>
<evidence type="ECO:0000259" key="1">
    <source>
        <dbReference type="Pfam" id="PF03551"/>
    </source>
</evidence>
<name>A0ABZ1I2Y2_9PSEU</name>
<dbReference type="InterPro" id="IPR018309">
    <property type="entry name" value="Tscrpt_reg_PadR_C"/>
</dbReference>
<dbReference type="InterPro" id="IPR036390">
    <property type="entry name" value="WH_DNA-bd_sf"/>
</dbReference>
<accession>A0ABZ1I2Y2</accession>
<dbReference type="PANTHER" id="PTHR43252:SF4">
    <property type="entry name" value="TRANSCRIPTIONAL REGULATORY PROTEIN"/>
    <property type="match status" value="1"/>
</dbReference>
<dbReference type="Gene3D" id="6.10.140.190">
    <property type="match status" value="1"/>
</dbReference>
<dbReference type="EMBL" id="CP142149">
    <property type="protein sequence ID" value="WSE28754.1"/>
    <property type="molecule type" value="Genomic_DNA"/>
</dbReference>
<protein>
    <submittedName>
        <fullName evidence="3">PadR family transcriptional regulator</fullName>
    </submittedName>
</protein>
<dbReference type="Pfam" id="PF10400">
    <property type="entry name" value="Vir_act_alpha_C"/>
    <property type="match status" value="1"/>
</dbReference>
<dbReference type="Pfam" id="PF03551">
    <property type="entry name" value="PadR"/>
    <property type="match status" value="1"/>
</dbReference>
<dbReference type="RefSeq" id="WP_326567752.1">
    <property type="nucleotide sequence ID" value="NZ_CP142149.1"/>
</dbReference>
<feature type="domain" description="Transcription regulator PadR N-terminal" evidence="1">
    <location>
        <begin position="7"/>
        <end position="80"/>
    </location>
</feature>
<dbReference type="InterPro" id="IPR036388">
    <property type="entry name" value="WH-like_DNA-bd_sf"/>
</dbReference>
<evidence type="ECO:0000313" key="4">
    <source>
        <dbReference type="Proteomes" id="UP001330812"/>
    </source>
</evidence>
<reference evidence="3 4" key="1">
    <citation type="journal article" date="2015" name="Int. J. Syst. Evol. Microbiol.">
        <title>Amycolatopsis rhabdoformis sp. nov., an actinomycete isolated from a tropical forest soil.</title>
        <authorList>
            <person name="Souza W.R."/>
            <person name="Silva R.E."/>
            <person name="Goodfellow M."/>
            <person name="Busarakam K."/>
            <person name="Figueiro F.S."/>
            <person name="Ferreira D."/>
            <person name="Rodrigues-Filho E."/>
            <person name="Moraes L.A.B."/>
            <person name="Zucchi T.D."/>
        </authorList>
    </citation>
    <scope>NUCLEOTIDE SEQUENCE [LARGE SCALE GENOMIC DNA]</scope>
    <source>
        <strain evidence="3 4">NCIMB 14900</strain>
    </source>
</reference>
<dbReference type="Gene3D" id="1.10.10.10">
    <property type="entry name" value="Winged helix-like DNA-binding domain superfamily/Winged helix DNA-binding domain"/>
    <property type="match status" value="1"/>
</dbReference>
<organism evidence="3 4">
    <name type="scientific">Amycolatopsis rhabdoformis</name>
    <dbReference type="NCBI Taxonomy" id="1448059"/>
    <lineage>
        <taxon>Bacteria</taxon>
        <taxon>Bacillati</taxon>
        <taxon>Actinomycetota</taxon>
        <taxon>Actinomycetes</taxon>
        <taxon>Pseudonocardiales</taxon>
        <taxon>Pseudonocardiaceae</taxon>
        <taxon>Amycolatopsis</taxon>
    </lineage>
</organism>
<proteinExistence type="predicted"/>
<sequence length="179" mass="19926">MALEHAILVSLSERSGSGYELARRFEKSIGLFWSATHQQIYRVLKRMEEAGWVAVEAVSQGGRPDKKVHTVSAAGRAELRRWLAEPNPAAGPQELAVKLRGASYGDPNAVAEELARHRAAHAERLDAYRQIEKRDFPSPGSGRALHQYLVLRGGIRAEEGQVEWFDEVLTALNEDEATR</sequence>
<gene>
    <name evidence="3" type="ORF">VSH64_38955</name>
</gene>